<keyword evidence="1" id="KW-1133">Transmembrane helix</keyword>
<dbReference type="AlphaFoldDB" id="A0A5N6VDB1"/>
<organism evidence="2 3">
    <name type="scientific">Aspergillus transmontanensis</name>
    <dbReference type="NCBI Taxonomy" id="1034304"/>
    <lineage>
        <taxon>Eukaryota</taxon>
        <taxon>Fungi</taxon>
        <taxon>Dikarya</taxon>
        <taxon>Ascomycota</taxon>
        <taxon>Pezizomycotina</taxon>
        <taxon>Eurotiomycetes</taxon>
        <taxon>Eurotiomycetidae</taxon>
        <taxon>Eurotiales</taxon>
        <taxon>Aspergillaceae</taxon>
        <taxon>Aspergillus</taxon>
        <taxon>Aspergillus subgen. Circumdati</taxon>
    </lineage>
</organism>
<protein>
    <submittedName>
        <fullName evidence="2">Uncharacterized protein</fullName>
    </submittedName>
</protein>
<keyword evidence="1" id="KW-0472">Membrane</keyword>
<name>A0A5N6VDB1_9EURO</name>
<evidence type="ECO:0000256" key="1">
    <source>
        <dbReference type="SAM" id="Phobius"/>
    </source>
</evidence>
<keyword evidence="1" id="KW-0812">Transmembrane</keyword>
<proteinExistence type="predicted"/>
<keyword evidence="3" id="KW-1185">Reference proteome</keyword>
<accession>A0A5N6VDB1</accession>
<dbReference type="Proteomes" id="UP000325433">
    <property type="component" value="Unassembled WGS sequence"/>
</dbReference>
<evidence type="ECO:0000313" key="2">
    <source>
        <dbReference type="EMBL" id="KAE8306352.1"/>
    </source>
</evidence>
<reference evidence="3" key="1">
    <citation type="submission" date="2019-04" db="EMBL/GenBank/DDBJ databases">
        <title>Friends and foes A comparative genomics studyof 23 Aspergillus species from section Flavi.</title>
        <authorList>
            <consortium name="DOE Joint Genome Institute"/>
            <person name="Kjaerbolling I."/>
            <person name="Vesth T."/>
            <person name="Frisvad J.C."/>
            <person name="Nybo J.L."/>
            <person name="Theobald S."/>
            <person name="Kildgaard S."/>
            <person name="Isbrandt T."/>
            <person name="Kuo A."/>
            <person name="Sato A."/>
            <person name="Lyhne E.K."/>
            <person name="Kogle M.E."/>
            <person name="Wiebenga A."/>
            <person name="Kun R.S."/>
            <person name="Lubbers R.J."/>
            <person name="Makela M.R."/>
            <person name="Barry K."/>
            <person name="Chovatia M."/>
            <person name="Clum A."/>
            <person name="Daum C."/>
            <person name="Haridas S."/>
            <person name="He G."/>
            <person name="LaButti K."/>
            <person name="Lipzen A."/>
            <person name="Mondo S."/>
            <person name="Riley R."/>
            <person name="Salamov A."/>
            <person name="Simmons B.A."/>
            <person name="Magnuson J.K."/>
            <person name="Henrissat B."/>
            <person name="Mortensen U.H."/>
            <person name="Larsen T.O."/>
            <person name="Devries R.P."/>
            <person name="Grigoriev I.V."/>
            <person name="Machida M."/>
            <person name="Baker S.E."/>
            <person name="Andersen M.R."/>
        </authorList>
    </citation>
    <scope>NUCLEOTIDE SEQUENCE [LARGE SCALE GENOMIC DNA]</scope>
    <source>
        <strain evidence="3">CBS 130015</strain>
    </source>
</reference>
<dbReference type="EMBL" id="ML738464">
    <property type="protein sequence ID" value="KAE8306352.1"/>
    <property type="molecule type" value="Genomic_DNA"/>
</dbReference>
<sequence length="64" mass="7211">MSTVHLNLIHFCLHSTESPLAAMVVALQFRVAKGVYVLLPAVLSMLLIRQQSSFRHRRANHSNV</sequence>
<gene>
    <name evidence="2" type="ORF">BDV41DRAFT_558933</name>
</gene>
<evidence type="ECO:0000313" key="3">
    <source>
        <dbReference type="Proteomes" id="UP000325433"/>
    </source>
</evidence>
<feature type="transmembrane region" description="Helical" evidence="1">
    <location>
        <begin position="20"/>
        <end position="48"/>
    </location>
</feature>